<keyword evidence="1" id="KW-1133">Transmembrane helix</keyword>
<dbReference type="Proteomes" id="UP000245695">
    <property type="component" value="Chromosome 1"/>
</dbReference>
<keyword evidence="1" id="KW-0472">Membrane</keyword>
<dbReference type="CDD" id="cd10944">
    <property type="entry name" value="CE4_SmPgdA_like"/>
    <property type="match status" value="1"/>
</dbReference>
<dbReference type="SUPFAM" id="SSF88713">
    <property type="entry name" value="Glycoside hydrolase/deacetylase"/>
    <property type="match status" value="1"/>
</dbReference>
<keyword evidence="1" id="KW-0812">Transmembrane</keyword>
<dbReference type="EMBL" id="LN650648">
    <property type="protein sequence ID" value="CEI71698.1"/>
    <property type="molecule type" value="Genomic_DNA"/>
</dbReference>
<dbReference type="KEGG" id="rhom:FRIFI_0144"/>
<dbReference type="InterPro" id="IPR002509">
    <property type="entry name" value="NODB_dom"/>
</dbReference>
<dbReference type="InterPro" id="IPR011330">
    <property type="entry name" value="Glyco_hydro/deAcase_b/a-brl"/>
</dbReference>
<feature type="transmembrane region" description="Helical" evidence="1">
    <location>
        <begin position="7"/>
        <end position="27"/>
    </location>
</feature>
<proteinExistence type="predicted"/>
<sequence length="267" mass="31120">MNIKKNYKILAIILVAFIVLSIVIFNIPKEDEDRKYTLLENYIVTSTLTQTINEATTQKEKGPVLLPQKIAYITIDDGPSKYTNSILDILEKNQVKATFFMINDNMKKHPDELNRMQKEGHGMGFHSVTHDIHKLYETPQATLNEFKTCQETLYNITGDVSKLIRLPYGSKPYMPKESYDILVENNYKIWDWNLDTLDWKSTTDNILSSLLYYGRDKSNLIVLMHEKEQTVEALDNIIRVLKERGYKIEPISEDTQDRNYWKGNVQS</sequence>
<evidence type="ECO:0000313" key="3">
    <source>
        <dbReference type="EMBL" id="CEI71698.1"/>
    </source>
</evidence>
<accession>A0A2P2BMS9</accession>
<feature type="domain" description="NodB homology" evidence="2">
    <location>
        <begin position="69"/>
        <end position="249"/>
    </location>
</feature>
<dbReference type="Pfam" id="PF01522">
    <property type="entry name" value="Polysacc_deac_1"/>
    <property type="match status" value="1"/>
</dbReference>
<evidence type="ECO:0000259" key="2">
    <source>
        <dbReference type="PROSITE" id="PS51677"/>
    </source>
</evidence>
<dbReference type="GO" id="GO:0016810">
    <property type="term" value="F:hydrolase activity, acting on carbon-nitrogen (but not peptide) bonds"/>
    <property type="evidence" value="ECO:0007669"/>
    <property type="project" value="InterPro"/>
</dbReference>
<reference evidence="3 4" key="1">
    <citation type="submission" date="2014-09" db="EMBL/GenBank/DDBJ databases">
        <authorList>
            <person name="Hornung B.V."/>
        </authorList>
    </citation>
    <scope>NUCLEOTIDE SEQUENCE [LARGE SCALE GENOMIC DNA]</scope>
    <source>
        <strain evidence="3 4">FRIFI</strain>
    </source>
</reference>
<keyword evidence="4" id="KW-1185">Reference proteome</keyword>
<gene>
    <name evidence="3" type="ORF">FRIFI_0144</name>
</gene>
<protein>
    <submittedName>
        <fullName evidence="3">Polysaccharide deacetylase</fullName>
    </submittedName>
</protein>
<dbReference type="RefSeq" id="WP_166504712.1">
    <property type="nucleotide sequence ID" value="NZ_JAKNTL010000002.1"/>
</dbReference>
<dbReference type="Gene3D" id="3.20.20.370">
    <property type="entry name" value="Glycoside hydrolase/deacetylase"/>
    <property type="match status" value="1"/>
</dbReference>
<dbReference type="PROSITE" id="PS51677">
    <property type="entry name" value="NODB"/>
    <property type="match status" value="1"/>
</dbReference>
<dbReference type="InterPro" id="IPR050248">
    <property type="entry name" value="Polysacc_deacetylase_ArnD"/>
</dbReference>
<dbReference type="PANTHER" id="PTHR10587:SF125">
    <property type="entry name" value="POLYSACCHARIDE DEACETYLASE YHEN-RELATED"/>
    <property type="match status" value="1"/>
</dbReference>
<name>A0A2P2BMS9_9FIRM</name>
<dbReference type="PANTHER" id="PTHR10587">
    <property type="entry name" value="GLYCOSYL TRANSFERASE-RELATED"/>
    <property type="match status" value="1"/>
</dbReference>
<evidence type="ECO:0000256" key="1">
    <source>
        <dbReference type="SAM" id="Phobius"/>
    </source>
</evidence>
<dbReference type="AlphaFoldDB" id="A0A2P2BMS9"/>
<organism evidence="3 4">
    <name type="scientific">Romboutsia hominis</name>
    <dbReference type="NCBI Taxonomy" id="1507512"/>
    <lineage>
        <taxon>Bacteria</taxon>
        <taxon>Bacillati</taxon>
        <taxon>Bacillota</taxon>
        <taxon>Clostridia</taxon>
        <taxon>Peptostreptococcales</taxon>
        <taxon>Peptostreptococcaceae</taxon>
        <taxon>Romboutsia</taxon>
    </lineage>
</organism>
<evidence type="ECO:0000313" key="4">
    <source>
        <dbReference type="Proteomes" id="UP000245695"/>
    </source>
</evidence>
<dbReference type="GO" id="GO:0005975">
    <property type="term" value="P:carbohydrate metabolic process"/>
    <property type="evidence" value="ECO:0007669"/>
    <property type="project" value="InterPro"/>
</dbReference>